<keyword evidence="5" id="KW-1185">Reference proteome</keyword>
<dbReference type="Pfam" id="PF03963">
    <property type="entry name" value="FlgD"/>
    <property type="match status" value="1"/>
</dbReference>
<evidence type="ECO:0000256" key="2">
    <source>
        <dbReference type="ARBA" id="ARBA00022795"/>
    </source>
</evidence>
<dbReference type="EMBL" id="LJCO01000033">
    <property type="protein sequence ID" value="KPV44377.1"/>
    <property type="molecule type" value="Genomic_DNA"/>
</dbReference>
<dbReference type="PATRIC" id="fig|471514.4.peg.3644"/>
<comment type="caution">
    <text evidence="4">The sequence shown here is derived from an EMBL/GenBank/DDBJ whole genome shotgun (WGS) entry which is preliminary data.</text>
</comment>
<accession>A0A0P9CFM7</accession>
<feature type="compositionally biased region" description="Polar residues" evidence="3">
    <location>
        <begin position="1"/>
        <end position="16"/>
    </location>
</feature>
<evidence type="ECO:0000313" key="4">
    <source>
        <dbReference type="EMBL" id="KPV44377.1"/>
    </source>
</evidence>
<keyword evidence="2" id="KW-1005">Bacterial flagellum biogenesis</keyword>
<evidence type="ECO:0000256" key="3">
    <source>
        <dbReference type="SAM" id="MobiDB-lite"/>
    </source>
</evidence>
<dbReference type="AlphaFoldDB" id="A0A0P9CFM7"/>
<dbReference type="GO" id="GO:0044781">
    <property type="term" value="P:bacterial-type flagellum organization"/>
    <property type="evidence" value="ECO:0007669"/>
    <property type="project" value="UniProtKB-KW"/>
</dbReference>
<feature type="region of interest" description="Disordered" evidence="3">
    <location>
        <begin position="1"/>
        <end position="21"/>
    </location>
</feature>
<organism evidence="4 5">
    <name type="scientific">Alicyclobacillus ferrooxydans</name>
    <dbReference type="NCBI Taxonomy" id="471514"/>
    <lineage>
        <taxon>Bacteria</taxon>
        <taxon>Bacillati</taxon>
        <taxon>Bacillota</taxon>
        <taxon>Bacilli</taxon>
        <taxon>Bacillales</taxon>
        <taxon>Alicyclobacillaceae</taxon>
        <taxon>Alicyclobacillus</taxon>
    </lineage>
</organism>
<gene>
    <name evidence="4" type="ORF">AN477_07015</name>
</gene>
<dbReference type="InterPro" id="IPR005648">
    <property type="entry name" value="FlgD"/>
</dbReference>
<reference evidence="4 5" key="1">
    <citation type="submission" date="2015-09" db="EMBL/GenBank/DDBJ databases">
        <title>Draft genome sequence of Alicyclobacillus ferrooxydans DSM 22381.</title>
        <authorList>
            <person name="Hemp J."/>
        </authorList>
    </citation>
    <scope>NUCLEOTIDE SEQUENCE [LARGE SCALE GENOMIC DNA]</scope>
    <source>
        <strain evidence="4 5">TC-34</strain>
    </source>
</reference>
<evidence type="ECO:0000256" key="1">
    <source>
        <dbReference type="ARBA" id="ARBA00010577"/>
    </source>
</evidence>
<dbReference type="STRING" id="471514.AN477_07015"/>
<evidence type="ECO:0008006" key="6">
    <source>
        <dbReference type="Google" id="ProtNLM"/>
    </source>
</evidence>
<dbReference type="Proteomes" id="UP000050482">
    <property type="component" value="Unassembled WGS sequence"/>
</dbReference>
<sequence>MTTPIPAQMSSVSTALPSGVPANPNGQLTENSFLQMMVTQMQYQDPLSSSSTSGTQMLSQLSQYAQIEALTNLEQIAQSIQSALGMSMGAQILGKTATVTDSSGNAVTGTVTSVKNSNGTSQIEINNNYYPTSSVTQIG</sequence>
<proteinExistence type="inferred from homology"/>
<comment type="similarity">
    <text evidence="1">Belongs to the FlgD family.</text>
</comment>
<dbReference type="OrthoDB" id="280334at2"/>
<protein>
    <recommendedName>
        <fullName evidence="6">Flagellar hook capping protein</fullName>
    </recommendedName>
</protein>
<evidence type="ECO:0000313" key="5">
    <source>
        <dbReference type="Proteomes" id="UP000050482"/>
    </source>
</evidence>
<dbReference type="RefSeq" id="WP_054968461.1">
    <property type="nucleotide sequence ID" value="NZ_LJCO01000033.1"/>
</dbReference>
<name>A0A0P9CFM7_9BACL</name>